<dbReference type="Gene3D" id="3.40.50.300">
    <property type="entry name" value="P-loop containing nucleotide triphosphate hydrolases"/>
    <property type="match status" value="1"/>
</dbReference>
<keyword evidence="6" id="KW-0238">DNA-binding</keyword>
<dbReference type="GO" id="GO:0016787">
    <property type="term" value="F:hydrolase activity"/>
    <property type="evidence" value="ECO:0007669"/>
    <property type="project" value="UniProtKB-KW"/>
</dbReference>
<dbReference type="GO" id="GO:0006281">
    <property type="term" value="P:DNA repair"/>
    <property type="evidence" value="ECO:0007669"/>
    <property type="project" value="UniProtKB-KW"/>
</dbReference>
<evidence type="ECO:0000256" key="2">
    <source>
        <dbReference type="ARBA" id="ARBA00022741"/>
    </source>
</evidence>
<keyword evidence="3" id="KW-0227">DNA damage</keyword>
<keyword evidence="5" id="KW-0067">ATP-binding</keyword>
<evidence type="ECO:0000256" key="8">
    <source>
        <dbReference type="ARBA" id="ARBA00023204"/>
    </source>
</evidence>
<dbReference type="InterPro" id="IPR036390">
    <property type="entry name" value="WH_DNA-bd_sf"/>
</dbReference>
<proteinExistence type="inferred from homology"/>
<dbReference type="InterPro" id="IPR004605">
    <property type="entry name" value="DNA_helicase_Holl-junc_RuvB"/>
</dbReference>
<dbReference type="GO" id="GO:0006310">
    <property type="term" value="P:DNA recombination"/>
    <property type="evidence" value="ECO:0007669"/>
    <property type="project" value="UniProtKB-KW"/>
</dbReference>
<evidence type="ECO:0000256" key="3">
    <source>
        <dbReference type="ARBA" id="ARBA00022763"/>
    </source>
</evidence>
<keyword evidence="8" id="KW-0234">DNA repair</keyword>
<evidence type="ECO:0000256" key="4">
    <source>
        <dbReference type="ARBA" id="ARBA00022801"/>
    </source>
</evidence>
<keyword evidence="7" id="KW-0233">DNA recombination</keyword>
<dbReference type="InterPro" id="IPR003593">
    <property type="entry name" value="AAA+_ATPase"/>
</dbReference>
<dbReference type="PANTHER" id="PTHR42848:SF1">
    <property type="entry name" value="HOLLIDAY JUNCTION BRANCH MIGRATION COMPLEX SUBUNIT RUVB"/>
    <property type="match status" value="1"/>
</dbReference>
<dbReference type="InterPro" id="IPR027417">
    <property type="entry name" value="P-loop_NTPase"/>
</dbReference>
<dbReference type="GO" id="GO:0009378">
    <property type="term" value="F:four-way junction helicase activity"/>
    <property type="evidence" value="ECO:0007669"/>
    <property type="project" value="InterPro"/>
</dbReference>
<feature type="domain" description="AAA+ ATPase" evidence="10">
    <location>
        <begin position="67"/>
        <end position="198"/>
    </location>
</feature>
<evidence type="ECO:0000256" key="6">
    <source>
        <dbReference type="ARBA" id="ARBA00023125"/>
    </source>
</evidence>
<sequence>MQDQTVDTETSNLLENSKERMVAPETQLGEQFDQSLRPERLKDYIGQKEIKENLEVYIGAAKKRKHALDHVLLSGPPGLGKTTLANIFAREMEVQLRSTSGPVIERQGDLAAILTNLEPRSILFIDEIHRLNRVVEEVLYGAMEDFTLDIIIGEGPGARTVKIDLPHFTLVGATTRAGLLSSPLRERFGIQFRLNFYEPEDLKTIILRAASLLGIEIVEEASFELARRARGTPRIANRLLKRSRDFADMETSGVITLPLVERSLEKMRIDLEGLDQMDCHILETIIEKFSGGPVGLSTLSAAVCEEKDTIEDVYEPFLLLKGFLQRTPRGRIATERAYTHLGISGPPLSQVNLI</sequence>
<dbReference type="SMART" id="SM00382">
    <property type="entry name" value="AAA"/>
    <property type="match status" value="1"/>
</dbReference>
<dbReference type="InterPro" id="IPR041445">
    <property type="entry name" value="AAA_lid_4"/>
</dbReference>
<dbReference type="GO" id="GO:0005524">
    <property type="term" value="F:ATP binding"/>
    <property type="evidence" value="ECO:0007669"/>
    <property type="project" value="UniProtKB-KW"/>
</dbReference>
<evidence type="ECO:0000313" key="11">
    <source>
        <dbReference type="EMBL" id="SUZ48379.1"/>
    </source>
</evidence>
<name>A0A381N1N2_9ZZZZ</name>
<feature type="compositionally biased region" description="Polar residues" evidence="9">
    <location>
        <begin position="1"/>
        <end position="15"/>
    </location>
</feature>
<evidence type="ECO:0000256" key="5">
    <source>
        <dbReference type="ARBA" id="ARBA00022840"/>
    </source>
</evidence>
<reference evidence="11" key="1">
    <citation type="submission" date="2018-05" db="EMBL/GenBank/DDBJ databases">
        <authorList>
            <person name="Lanie J.A."/>
            <person name="Ng W.-L."/>
            <person name="Kazmierczak K.M."/>
            <person name="Andrzejewski T.M."/>
            <person name="Davidsen T.M."/>
            <person name="Wayne K.J."/>
            <person name="Tettelin H."/>
            <person name="Glass J.I."/>
            <person name="Rusch D."/>
            <person name="Podicherti R."/>
            <person name="Tsui H.-C.T."/>
            <person name="Winkler M.E."/>
        </authorList>
    </citation>
    <scope>NUCLEOTIDE SEQUENCE</scope>
</reference>
<dbReference type="Pfam" id="PF17864">
    <property type="entry name" value="AAA_lid_4"/>
    <property type="match status" value="1"/>
</dbReference>
<dbReference type="AlphaFoldDB" id="A0A381N1N2"/>
<evidence type="ECO:0000256" key="9">
    <source>
        <dbReference type="SAM" id="MobiDB-lite"/>
    </source>
</evidence>
<dbReference type="Pfam" id="PF05496">
    <property type="entry name" value="RuvB_N"/>
    <property type="match status" value="1"/>
</dbReference>
<keyword evidence="1" id="KW-0963">Cytoplasm</keyword>
<dbReference type="PANTHER" id="PTHR42848">
    <property type="match status" value="1"/>
</dbReference>
<keyword evidence="4" id="KW-0378">Hydrolase</keyword>
<dbReference type="InterPro" id="IPR008824">
    <property type="entry name" value="RuvB-like_N"/>
</dbReference>
<dbReference type="Gene3D" id="1.10.8.60">
    <property type="match status" value="1"/>
</dbReference>
<dbReference type="SUPFAM" id="SSF52540">
    <property type="entry name" value="P-loop containing nucleoside triphosphate hydrolases"/>
    <property type="match status" value="1"/>
</dbReference>
<evidence type="ECO:0000259" key="10">
    <source>
        <dbReference type="SMART" id="SM00382"/>
    </source>
</evidence>
<dbReference type="Pfam" id="PF05491">
    <property type="entry name" value="WHD_RuvB"/>
    <property type="match status" value="1"/>
</dbReference>
<evidence type="ECO:0000256" key="1">
    <source>
        <dbReference type="ARBA" id="ARBA00022490"/>
    </source>
</evidence>
<dbReference type="NCBIfam" id="NF000868">
    <property type="entry name" value="PRK00080.1"/>
    <property type="match status" value="1"/>
</dbReference>
<keyword evidence="2" id="KW-0547">Nucleotide-binding</keyword>
<accession>A0A381N1N2</accession>
<dbReference type="SUPFAM" id="SSF46785">
    <property type="entry name" value="Winged helix' DNA-binding domain"/>
    <property type="match status" value="1"/>
</dbReference>
<dbReference type="HAMAP" id="MF_00016">
    <property type="entry name" value="DNA_HJ_migration_RuvB"/>
    <property type="match status" value="1"/>
</dbReference>
<dbReference type="CDD" id="cd00009">
    <property type="entry name" value="AAA"/>
    <property type="match status" value="1"/>
</dbReference>
<dbReference type="NCBIfam" id="TIGR00635">
    <property type="entry name" value="ruvB"/>
    <property type="match status" value="1"/>
</dbReference>
<dbReference type="Gene3D" id="1.10.10.10">
    <property type="entry name" value="Winged helix-like DNA-binding domain superfamily/Winged helix DNA-binding domain"/>
    <property type="match status" value="1"/>
</dbReference>
<protein>
    <recommendedName>
        <fullName evidence="10">AAA+ ATPase domain-containing protein</fullName>
    </recommendedName>
</protein>
<dbReference type="GO" id="GO:0003677">
    <property type="term" value="F:DNA binding"/>
    <property type="evidence" value="ECO:0007669"/>
    <property type="project" value="UniProtKB-KW"/>
</dbReference>
<gene>
    <name evidence="11" type="ORF">METZ01_LOCUS1233</name>
</gene>
<organism evidence="11">
    <name type="scientific">marine metagenome</name>
    <dbReference type="NCBI Taxonomy" id="408172"/>
    <lineage>
        <taxon>unclassified sequences</taxon>
        <taxon>metagenomes</taxon>
        <taxon>ecological metagenomes</taxon>
    </lineage>
</organism>
<feature type="region of interest" description="Disordered" evidence="9">
    <location>
        <begin position="1"/>
        <end position="30"/>
    </location>
</feature>
<evidence type="ECO:0000256" key="7">
    <source>
        <dbReference type="ARBA" id="ARBA00023172"/>
    </source>
</evidence>
<dbReference type="InterPro" id="IPR036388">
    <property type="entry name" value="WH-like_DNA-bd_sf"/>
</dbReference>
<dbReference type="InterPro" id="IPR008823">
    <property type="entry name" value="RuvB_wg_C"/>
</dbReference>
<dbReference type="EMBL" id="UINC01000066">
    <property type="protein sequence ID" value="SUZ48379.1"/>
    <property type="molecule type" value="Genomic_DNA"/>
</dbReference>